<protein>
    <submittedName>
        <fullName evidence="2">Uncharacterized protein</fullName>
    </submittedName>
</protein>
<feature type="region of interest" description="Disordered" evidence="1">
    <location>
        <begin position="117"/>
        <end position="139"/>
    </location>
</feature>
<proteinExistence type="predicted"/>
<accession>A0A068NS74</accession>
<sequence length="323" mass="33980">MNYAACLGLLAALSSIGSQPTNLQATAQEPVLEVEGVAGTIRMRNFTRSHVDAISGETIMTGVGNPVVVEDTGTGLTLIAKSMSCRLKQNDKGEYVVQQATLADGAQVLIDSSVAAKSATERAKRENKPAPAAPKETTKTRIDSDSIVYVLNEQEGVMTFPKPVEYSGTSDGRATKTQDNIKVEVPFTQLTKASGSKGRFTIHVPLSAGDPVEARTGHLDGLVKFSLVRSETPAPKAGVPVPPEVTTVNGVGDSFDADFVKEGDPTLTLTGNVKLDGAGKAFKGSVTGTQAIFTLDRLTRQVTGYEFVGQPATTRINTKVGGR</sequence>
<gene>
    <name evidence="2" type="ORF">OP10G_2222</name>
</gene>
<dbReference type="Proteomes" id="UP000027982">
    <property type="component" value="Chromosome"/>
</dbReference>
<evidence type="ECO:0000313" key="2">
    <source>
        <dbReference type="EMBL" id="AIE85590.1"/>
    </source>
</evidence>
<dbReference type="EMBL" id="CP007139">
    <property type="protein sequence ID" value="AIE85590.1"/>
    <property type="molecule type" value="Genomic_DNA"/>
</dbReference>
<feature type="compositionally biased region" description="Basic and acidic residues" evidence="1">
    <location>
        <begin position="119"/>
        <end position="128"/>
    </location>
</feature>
<dbReference type="AlphaFoldDB" id="A0A068NS74"/>
<keyword evidence="3" id="KW-1185">Reference proteome</keyword>
<evidence type="ECO:0000313" key="3">
    <source>
        <dbReference type="Proteomes" id="UP000027982"/>
    </source>
</evidence>
<dbReference type="STRING" id="661478.OP10G_2222"/>
<evidence type="ECO:0000256" key="1">
    <source>
        <dbReference type="SAM" id="MobiDB-lite"/>
    </source>
</evidence>
<name>A0A068NS74_FIMGI</name>
<organism evidence="2 3">
    <name type="scientific">Fimbriimonas ginsengisoli Gsoil 348</name>
    <dbReference type="NCBI Taxonomy" id="661478"/>
    <lineage>
        <taxon>Bacteria</taxon>
        <taxon>Bacillati</taxon>
        <taxon>Armatimonadota</taxon>
        <taxon>Fimbriimonadia</taxon>
        <taxon>Fimbriimonadales</taxon>
        <taxon>Fimbriimonadaceae</taxon>
        <taxon>Fimbriimonas</taxon>
    </lineage>
</organism>
<dbReference type="KEGG" id="fgi:OP10G_2222"/>
<reference evidence="2 3" key="1">
    <citation type="journal article" date="2014" name="PLoS ONE">
        <title>The first complete genome sequence of the class fimbriimonadia in the phylum armatimonadetes.</title>
        <authorList>
            <person name="Hu Z.Y."/>
            <person name="Wang Y.Z."/>
            <person name="Im W.T."/>
            <person name="Wang S.Y."/>
            <person name="Zhao G.P."/>
            <person name="Zheng H.J."/>
            <person name="Quan Z.X."/>
        </authorList>
    </citation>
    <scope>NUCLEOTIDE SEQUENCE [LARGE SCALE GENOMIC DNA]</scope>
    <source>
        <strain evidence="2">Gsoil 348</strain>
    </source>
</reference>
<dbReference type="HOGENOM" id="CLU_859828_0_0_0"/>
<dbReference type="RefSeq" id="WP_025225846.1">
    <property type="nucleotide sequence ID" value="NZ_CP007139.1"/>
</dbReference>